<sequence>MAGGEDNATPASRGQQERGLYNESDESIRRAARRLQIATAVCVVAAVVLLVVVILVLTLGGGDDEQQNHDTIIIVYVDKKDEQTMAPTQNASSSMNSSYDEQSLLDLPVPVALSASINFVGSTGTVPPPPSPPPPQFVPQDPFQGLTPADVLRWRQSGDGLALTVVNALQPSSDWIAILDKVVSDWNSGDPDAVSLTIEPGTDTDGSCNPAMDQIKVCNGDYGNTEWYGITLVIISSGWMVAAAVKLNDYYFLQSGGGATNQVYMQYQLCHEIGHALGLAHTDDDFFNEPLGDCMDFSSHDSAEVNLHPGNVTFGHLRDIYGALPSG</sequence>
<reference evidence="3" key="1">
    <citation type="submission" date="2020-06" db="EMBL/GenBank/DDBJ databases">
        <authorList>
            <consortium name="Plant Systems Biology data submission"/>
        </authorList>
    </citation>
    <scope>NUCLEOTIDE SEQUENCE</scope>
    <source>
        <strain evidence="3">D6</strain>
    </source>
</reference>
<accession>A0A9N8ECP0</accession>
<comment type="caution">
    <text evidence="3">The sequence shown here is derived from an EMBL/GenBank/DDBJ whole genome shotgun (WGS) entry which is preliminary data.</text>
</comment>
<keyword evidence="2" id="KW-1133">Transmembrane helix</keyword>
<gene>
    <name evidence="3" type="ORF">SEMRO_753_G197300.1</name>
</gene>
<keyword evidence="4" id="KW-1185">Reference proteome</keyword>
<organism evidence="3 4">
    <name type="scientific">Seminavis robusta</name>
    <dbReference type="NCBI Taxonomy" id="568900"/>
    <lineage>
        <taxon>Eukaryota</taxon>
        <taxon>Sar</taxon>
        <taxon>Stramenopiles</taxon>
        <taxon>Ochrophyta</taxon>
        <taxon>Bacillariophyta</taxon>
        <taxon>Bacillariophyceae</taxon>
        <taxon>Bacillariophycidae</taxon>
        <taxon>Naviculales</taxon>
        <taxon>Naviculaceae</taxon>
        <taxon>Seminavis</taxon>
    </lineage>
</organism>
<feature type="region of interest" description="Disordered" evidence="1">
    <location>
        <begin position="1"/>
        <end position="23"/>
    </location>
</feature>
<dbReference type="OrthoDB" id="40254at2759"/>
<name>A0A9N8ECP0_9STRA</name>
<keyword evidence="2" id="KW-0812">Transmembrane</keyword>
<dbReference type="EMBL" id="CAICTM010000752">
    <property type="protein sequence ID" value="CAB9515989.1"/>
    <property type="molecule type" value="Genomic_DNA"/>
</dbReference>
<evidence type="ECO:0000256" key="1">
    <source>
        <dbReference type="SAM" id="MobiDB-lite"/>
    </source>
</evidence>
<evidence type="ECO:0000256" key="2">
    <source>
        <dbReference type="SAM" id="Phobius"/>
    </source>
</evidence>
<dbReference type="Gene3D" id="3.40.390.10">
    <property type="entry name" value="Collagenase (Catalytic Domain)"/>
    <property type="match status" value="1"/>
</dbReference>
<feature type="transmembrane region" description="Helical" evidence="2">
    <location>
        <begin position="37"/>
        <end position="59"/>
    </location>
</feature>
<evidence type="ECO:0000313" key="4">
    <source>
        <dbReference type="Proteomes" id="UP001153069"/>
    </source>
</evidence>
<proteinExistence type="predicted"/>
<evidence type="ECO:0000313" key="3">
    <source>
        <dbReference type="EMBL" id="CAB9515989.1"/>
    </source>
</evidence>
<dbReference type="Proteomes" id="UP001153069">
    <property type="component" value="Unassembled WGS sequence"/>
</dbReference>
<dbReference type="AlphaFoldDB" id="A0A9N8ECP0"/>
<dbReference type="GO" id="GO:0008237">
    <property type="term" value="F:metallopeptidase activity"/>
    <property type="evidence" value="ECO:0007669"/>
    <property type="project" value="InterPro"/>
</dbReference>
<keyword evidence="2" id="KW-0472">Membrane</keyword>
<dbReference type="InterPro" id="IPR024079">
    <property type="entry name" value="MetalloPept_cat_dom_sf"/>
</dbReference>
<protein>
    <submittedName>
        <fullName evidence="3">Uncharacterized protein</fullName>
    </submittedName>
</protein>
<dbReference type="SUPFAM" id="SSF55486">
    <property type="entry name" value="Metalloproteases ('zincins'), catalytic domain"/>
    <property type="match status" value="1"/>
</dbReference>